<keyword evidence="1" id="KW-0560">Oxidoreductase</keyword>
<proteinExistence type="inferred from homology"/>
<organism evidence="4 5">
    <name type="scientific">Aspergillus puulaauensis</name>
    <dbReference type="NCBI Taxonomy" id="1220207"/>
    <lineage>
        <taxon>Eukaryota</taxon>
        <taxon>Fungi</taxon>
        <taxon>Dikarya</taxon>
        <taxon>Ascomycota</taxon>
        <taxon>Pezizomycotina</taxon>
        <taxon>Eurotiomycetes</taxon>
        <taxon>Eurotiomycetidae</taxon>
        <taxon>Eurotiales</taxon>
        <taxon>Aspergillaceae</taxon>
        <taxon>Aspergillus</taxon>
    </lineage>
</organism>
<dbReference type="RefSeq" id="XP_041558922.1">
    <property type="nucleotide sequence ID" value="XM_041706547.1"/>
</dbReference>
<dbReference type="InterPro" id="IPR050425">
    <property type="entry name" value="NAD(P)_dehydrat-like"/>
</dbReference>
<feature type="domain" description="NAD-dependent epimerase/dehydratase" evidence="3">
    <location>
        <begin position="5"/>
        <end position="244"/>
    </location>
</feature>
<accession>A0A7R7XTR3</accession>
<dbReference type="GeneID" id="64976733"/>
<evidence type="ECO:0000259" key="3">
    <source>
        <dbReference type="Pfam" id="PF01370"/>
    </source>
</evidence>
<keyword evidence="5" id="KW-1185">Reference proteome</keyword>
<dbReference type="AlphaFoldDB" id="A0A7R7XTR3"/>
<dbReference type="Pfam" id="PF01370">
    <property type="entry name" value="Epimerase"/>
    <property type="match status" value="1"/>
</dbReference>
<reference evidence="4" key="1">
    <citation type="submission" date="2021-01" db="EMBL/GenBank/DDBJ databases">
        <authorList>
            <consortium name="Aspergillus puulaauensis MK2 genome sequencing consortium"/>
            <person name="Kazuki M."/>
            <person name="Futagami T."/>
        </authorList>
    </citation>
    <scope>NUCLEOTIDE SEQUENCE</scope>
    <source>
        <strain evidence="4">MK2</strain>
    </source>
</reference>
<dbReference type="EMBL" id="AP024447">
    <property type="protein sequence ID" value="BCS26728.1"/>
    <property type="molecule type" value="Genomic_DNA"/>
</dbReference>
<evidence type="ECO:0000256" key="1">
    <source>
        <dbReference type="ARBA" id="ARBA00023002"/>
    </source>
</evidence>
<dbReference type="InterPro" id="IPR036291">
    <property type="entry name" value="NAD(P)-bd_dom_sf"/>
</dbReference>
<evidence type="ECO:0000313" key="5">
    <source>
        <dbReference type="Proteomes" id="UP000654913"/>
    </source>
</evidence>
<dbReference type="PANTHER" id="PTHR10366:SF812">
    <property type="entry name" value="VPS9 DOMAIN-CONTAINING PROTEIN"/>
    <property type="match status" value="1"/>
</dbReference>
<dbReference type="OrthoDB" id="2735536at2759"/>
<gene>
    <name evidence="4" type="ORF">APUU_51439S</name>
</gene>
<sequence>MTSLVLITGSTGFIGSAVTQNVLEAGYRVRLVIRRADQAPKLKSIFSKYTDHLDFAIVPDLTVRGCYDDVLDGVEYVLHLASPLPAPGTDDLLTPALEGTKAILEAASKSSSIKRIVITSSVIAMIPQGGKRDSMVVKETDPIDRTIDPSVLPTLPPMGKYHASKLAAHKATLDFVKENQPRFTTISLHPVFVFGRSLVQTTAEELSGTPGMLWTSLVSETPAFGQFLGVHVDDVAAAHVRALEIGPLNSDDGDTNAVRSYLLAAERRSWADVDRFVREQYPDVEWALSPVESTNYGVDTTRAERELGITFKGMEEQVKDVVDQQLEFRM</sequence>
<protein>
    <recommendedName>
        <fullName evidence="3">NAD-dependent epimerase/dehydratase domain-containing protein</fullName>
    </recommendedName>
</protein>
<dbReference type="Proteomes" id="UP000654913">
    <property type="component" value="Chromosome 5"/>
</dbReference>
<dbReference type="PANTHER" id="PTHR10366">
    <property type="entry name" value="NAD DEPENDENT EPIMERASE/DEHYDRATASE"/>
    <property type="match status" value="1"/>
</dbReference>
<comment type="similarity">
    <text evidence="2">Belongs to the NAD(P)-dependent epimerase/dehydratase family. Dihydroflavonol-4-reductase subfamily.</text>
</comment>
<dbReference type="SUPFAM" id="SSF51735">
    <property type="entry name" value="NAD(P)-binding Rossmann-fold domains"/>
    <property type="match status" value="1"/>
</dbReference>
<evidence type="ECO:0000256" key="2">
    <source>
        <dbReference type="ARBA" id="ARBA00023445"/>
    </source>
</evidence>
<name>A0A7R7XTR3_9EURO</name>
<dbReference type="InterPro" id="IPR001509">
    <property type="entry name" value="Epimerase_deHydtase"/>
</dbReference>
<dbReference type="Gene3D" id="3.40.50.720">
    <property type="entry name" value="NAD(P)-binding Rossmann-like Domain"/>
    <property type="match status" value="1"/>
</dbReference>
<reference evidence="4" key="2">
    <citation type="submission" date="2021-02" db="EMBL/GenBank/DDBJ databases">
        <title>Aspergillus puulaauensis MK2 genome sequence.</title>
        <authorList>
            <person name="Futagami T."/>
            <person name="Mori K."/>
            <person name="Kadooka C."/>
            <person name="Tanaka T."/>
        </authorList>
    </citation>
    <scope>NUCLEOTIDE SEQUENCE</scope>
    <source>
        <strain evidence="4">MK2</strain>
    </source>
</reference>
<evidence type="ECO:0000313" key="4">
    <source>
        <dbReference type="EMBL" id="BCS26728.1"/>
    </source>
</evidence>
<dbReference type="KEGG" id="apuu:APUU_51439S"/>
<dbReference type="GO" id="GO:0016616">
    <property type="term" value="F:oxidoreductase activity, acting on the CH-OH group of donors, NAD or NADP as acceptor"/>
    <property type="evidence" value="ECO:0007669"/>
    <property type="project" value="TreeGrafter"/>
</dbReference>